<dbReference type="GO" id="GO:0006083">
    <property type="term" value="P:acetate metabolic process"/>
    <property type="evidence" value="ECO:0007669"/>
    <property type="project" value="TreeGrafter"/>
</dbReference>
<keyword evidence="4 5" id="KW-0067">ATP-binding</keyword>
<comment type="cofactor">
    <cofactor evidence="5">
        <name>Mg(2+)</name>
        <dbReference type="ChEBI" id="CHEBI:18420"/>
    </cofactor>
</comment>
<feature type="binding site" evidence="5">
    <location>
        <position position="18"/>
    </location>
    <ligand>
        <name>ATP</name>
        <dbReference type="ChEBI" id="CHEBI:30616"/>
    </ligand>
</feature>
<comment type="similarity">
    <text evidence="5">Belongs to the acetokinase family.</text>
</comment>
<dbReference type="InterPro" id="IPR023865">
    <property type="entry name" value="Aliphatic_acid_kinase_CS"/>
</dbReference>
<dbReference type="PRINTS" id="PR00471">
    <property type="entry name" value="ACETATEKNASE"/>
</dbReference>
<dbReference type="Proteomes" id="UP000030762">
    <property type="component" value="Unassembled WGS sequence"/>
</dbReference>
<dbReference type="eggNOG" id="ENOG502QSJJ">
    <property type="taxonomic scope" value="Eukaryota"/>
</dbReference>
<dbReference type="HAMAP" id="MF_00020">
    <property type="entry name" value="Acetate_kinase"/>
    <property type="match status" value="1"/>
</dbReference>
<dbReference type="PROSITE" id="PS01076">
    <property type="entry name" value="ACETATE_KINASE_2"/>
    <property type="match status" value="1"/>
</dbReference>
<comment type="pathway">
    <text evidence="5">Metabolic intermediate biosynthesis; acetyl-CoA biosynthesis; acetyl-CoA from acetate: step 1/2.</text>
</comment>
<evidence type="ECO:0000256" key="1">
    <source>
        <dbReference type="ARBA" id="ARBA00022679"/>
    </source>
</evidence>
<sequence length="414" mass="44574">MDKLTKILVLNAGSSTLKYKLFAASRAVAKSHLSLAPMISGMVEIGEVSKVTHKTHGENPKKMELPDAKLDDHKTALSLVIDLLCDPSFGGLAHKSDINAIGHRVVHGGERFSDASLITPGIMGALEESIALAPLHNPANILGIQVATELLGDACPQVAVFDTAFHATMPPSAFLYGLPYNLYKEHGVRRYGFHGTSHSYVAAQAAKHLNKPLSECNFITCHLGNGASVTAIKNGQSIDTSMGLTPLEGLVMGTRSGDIDPAIPTFLHNHVGMSYAEIDTMLNKKSGLLGLSGDADIRVLQDRFRAGDAHADLTLDVFAHRVRKYIGAYLVQLSPRLDGIIFTGGIGENSWILRNKILKDLAHVGVVVDKSRNEVDLNTNVLEVHADTSSVPILVVQTDEEKSIAAQTYRIVQE</sequence>
<evidence type="ECO:0000256" key="3">
    <source>
        <dbReference type="ARBA" id="ARBA00022777"/>
    </source>
</evidence>
<dbReference type="CDD" id="cd24010">
    <property type="entry name" value="ASKHA_NBD_AcK_PK"/>
    <property type="match status" value="1"/>
</dbReference>
<protein>
    <recommendedName>
        <fullName evidence="5">Probable acetate kinase</fullName>
        <ecNumber evidence="5">2.7.2.1</ecNumber>
    </recommendedName>
    <alternativeName>
        <fullName evidence="5">Acetokinase</fullName>
    </alternativeName>
</protein>
<dbReference type="InterPro" id="IPR000890">
    <property type="entry name" value="Aliphatic_acid_kin_short-chain"/>
</dbReference>
<keyword evidence="5" id="KW-0460">Magnesium</keyword>
<feature type="site" description="Transition state stabilizer" evidence="5">
    <location>
        <position position="255"/>
    </location>
</feature>
<dbReference type="GO" id="GO:0000287">
    <property type="term" value="F:magnesium ion binding"/>
    <property type="evidence" value="ECO:0007669"/>
    <property type="project" value="UniProtKB-UniRule"/>
</dbReference>
<feature type="active site" description="Proton donor/acceptor" evidence="5">
    <location>
        <position position="162"/>
    </location>
</feature>
<dbReference type="PANTHER" id="PTHR21060">
    <property type="entry name" value="ACETATE KINASE"/>
    <property type="match status" value="1"/>
</dbReference>
<dbReference type="InterPro" id="IPR043129">
    <property type="entry name" value="ATPase_NBD"/>
</dbReference>
<dbReference type="SUPFAM" id="SSF53067">
    <property type="entry name" value="Actin-like ATPase domain"/>
    <property type="match status" value="2"/>
</dbReference>
<dbReference type="STRING" id="1156394.T0PVD3"/>
<proteinExistence type="inferred from homology"/>
<evidence type="ECO:0000313" key="6">
    <source>
        <dbReference type="EMBL" id="EQC24950.1"/>
    </source>
</evidence>
<organism evidence="6 7">
    <name type="scientific">Saprolegnia diclina (strain VS20)</name>
    <dbReference type="NCBI Taxonomy" id="1156394"/>
    <lineage>
        <taxon>Eukaryota</taxon>
        <taxon>Sar</taxon>
        <taxon>Stramenopiles</taxon>
        <taxon>Oomycota</taxon>
        <taxon>Saprolegniomycetes</taxon>
        <taxon>Saprolegniales</taxon>
        <taxon>Saprolegniaceae</taxon>
        <taxon>Saprolegnia</taxon>
    </lineage>
</organism>
<dbReference type="EC" id="2.7.2.1" evidence="5"/>
<dbReference type="OrthoDB" id="67445at2759"/>
<dbReference type="GO" id="GO:0008776">
    <property type="term" value="F:acetate kinase activity"/>
    <property type="evidence" value="ECO:0007669"/>
    <property type="project" value="UniProtKB-UniRule"/>
</dbReference>
<reference evidence="6 7" key="1">
    <citation type="submission" date="2012-04" db="EMBL/GenBank/DDBJ databases">
        <title>The Genome Sequence of Saprolegnia declina VS20.</title>
        <authorList>
            <consortium name="The Broad Institute Genome Sequencing Platform"/>
            <person name="Russ C."/>
            <person name="Nusbaum C."/>
            <person name="Tyler B."/>
            <person name="van West P."/>
            <person name="Dieguez-Uribeondo J."/>
            <person name="de Bruijn I."/>
            <person name="Tripathy S."/>
            <person name="Jiang R."/>
            <person name="Young S.K."/>
            <person name="Zeng Q."/>
            <person name="Gargeya S."/>
            <person name="Fitzgerald M."/>
            <person name="Haas B."/>
            <person name="Abouelleil A."/>
            <person name="Alvarado L."/>
            <person name="Arachchi H.M."/>
            <person name="Berlin A."/>
            <person name="Chapman S.B."/>
            <person name="Goldberg J."/>
            <person name="Griggs A."/>
            <person name="Gujja S."/>
            <person name="Hansen M."/>
            <person name="Howarth C."/>
            <person name="Imamovic A."/>
            <person name="Larimer J."/>
            <person name="McCowen C."/>
            <person name="Montmayeur A."/>
            <person name="Murphy C."/>
            <person name="Neiman D."/>
            <person name="Pearson M."/>
            <person name="Priest M."/>
            <person name="Roberts A."/>
            <person name="Saif S."/>
            <person name="Shea T."/>
            <person name="Sisk P."/>
            <person name="Sykes S."/>
            <person name="Wortman J."/>
            <person name="Nusbaum C."/>
            <person name="Birren B."/>
        </authorList>
    </citation>
    <scope>NUCLEOTIDE SEQUENCE [LARGE SCALE GENOMIC DNA]</scope>
    <source>
        <strain evidence="6 7">VS20</strain>
    </source>
</reference>
<name>T0PVD3_SAPDV</name>
<dbReference type="PIRSF" id="PIRSF000722">
    <property type="entry name" value="Acetate_prop_kin"/>
    <property type="match status" value="1"/>
</dbReference>
<feature type="site" description="Transition state stabilizer" evidence="5">
    <location>
        <position position="194"/>
    </location>
</feature>
<keyword evidence="5" id="KW-0479">Metal-binding</keyword>
<dbReference type="GO" id="GO:0005524">
    <property type="term" value="F:ATP binding"/>
    <property type="evidence" value="ECO:0007669"/>
    <property type="project" value="UniProtKB-KW"/>
</dbReference>
<keyword evidence="7" id="KW-1185">Reference proteome</keyword>
<dbReference type="Gene3D" id="3.30.420.40">
    <property type="match status" value="2"/>
</dbReference>
<comment type="catalytic activity">
    <reaction evidence="5">
        <text>acetate + ATP = acetyl phosphate + ADP</text>
        <dbReference type="Rhea" id="RHEA:11352"/>
        <dbReference type="ChEBI" id="CHEBI:22191"/>
        <dbReference type="ChEBI" id="CHEBI:30089"/>
        <dbReference type="ChEBI" id="CHEBI:30616"/>
        <dbReference type="ChEBI" id="CHEBI:456216"/>
        <dbReference type="EC" id="2.7.2.1"/>
    </reaction>
</comment>
<evidence type="ECO:0000256" key="5">
    <source>
        <dbReference type="HAMAP-Rule" id="MF_03131"/>
    </source>
</evidence>
<dbReference type="UniPathway" id="UPA00340">
    <property type="reaction ID" value="UER00458"/>
</dbReference>
<feature type="binding site" evidence="5">
    <location>
        <begin position="345"/>
        <end position="349"/>
    </location>
    <ligand>
        <name>ATP</name>
        <dbReference type="ChEBI" id="CHEBI:30616"/>
    </ligand>
</feature>
<dbReference type="PROSITE" id="PS01075">
    <property type="entry name" value="ACETATE_KINASE_1"/>
    <property type="match status" value="1"/>
</dbReference>
<dbReference type="AlphaFoldDB" id="T0PVD3"/>
<evidence type="ECO:0000256" key="4">
    <source>
        <dbReference type="ARBA" id="ARBA00022840"/>
    </source>
</evidence>
<dbReference type="GO" id="GO:0006085">
    <property type="term" value="P:acetyl-CoA biosynthetic process"/>
    <property type="evidence" value="ECO:0007669"/>
    <property type="project" value="UniProtKB-UniRule"/>
</dbReference>
<gene>
    <name evidence="6" type="ORF">SDRG_17155</name>
</gene>
<accession>T0PVD3</accession>
<dbReference type="GeneID" id="19957882"/>
<dbReference type="PANTHER" id="PTHR21060:SF15">
    <property type="entry name" value="ACETATE KINASE-RELATED"/>
    <property type="match status" value="1"/>
</dbReference>
<dbReference type="NCBIfam" id="TIGR00016">
    <property type="entry name" value="ackA"/>
    <property type="match status" value="1"/>
</dbReference>
<keyword evidence="2 5" id="KW-0547">Nucleotide-binding</keyword>
<keyword evidence="3 5" id="KW-0418">Kinase</keyword>
<keyword evidence="1 5" id="KW-0808">Transferase</keyword>
<dbReference type="InterPro" id="IPR004372">
    <property type="entry name" value="Ac/propionate_kinase"/>
</dbReference>
<dbReference type="OMA" id="HKYVSQR"/>
<dbReference type="EMBL" id="JH767336">
    <property type="protein sequence ID" value="EQC24950.1"/>
    <property type="molecule type" value="Genomic_DNA"/>
</dbReference>
<dbReference type="Pfam" id="PF00871">
    <property type="entry name" value="Acetate_kinase"/>
    <property type="match status" value="1"/>
</dbReference>
<feature type="binding site" evidence="5">
    <location>
        <begin position="222"/>
        <end position="226"/>
    </location>
    <ligand>
        <name>ATP</name>
        <dbReference type="ChEBI" id="CHEBI:30616"/>
    </ligand>
</feature>
<dbReference type="VEuPathDB" id="FungiDB:SDRG_17155"/>
<dbReference type="RefSeq" id="XP_008621614.1">
    <property type="nucleotide sequence ID" value="XM_008623392.1"/>
</dbReference>
<evidence type="ECO:0000256" key="2">
    <source>
        <dbReference type="ARBA" id="ARBA00022741"/>
    </source>
</evidence>
<evidence type="ECO:0000313" key="7">
    <source>
        <dbReference type="Proteomes" id="UP000030762"/>
    </source>
</evidence>
<feature type="binding site" evidence="5">
    <location>
        <begin position="296"/>
        <end position="298"/>
    </location>
    <ligand>
        <name>ATP</name>
        <dbReference type="ChEBI" id="CHEBI:30616"/>
    </ligand>
</feature>
<dbReference type="InParanoid" id="T0PVD3"/>
<feature type="binding site" evidence="5">
    <location>
        <position position="11"/>
    </location>
    <ligand>
        <name>Mg(2+)</name>
        <dbReference type="ChEBI" id="CHEBI:18420"/>
    </ligand>
</feature>
<feature type="binding site" evidence="5">
    <location>
        <position position="104"/>
    </location>
    <ligand>
        <name>substrate</name>
    </ligand>
</feature>
<feature type="binding site" evidence="5">
    <location>
        <position position="400"/>
    </location>
    <ligand>
        <name>Mg(2+)</name>
        <dbReference type="ChEBI" id="CHEBI:18420"/>
    </ligand>
</feature>